<gene>
    <name evidence="2" type="ORF">HYPDE_28328</name>
</gene>
<name>N0BB45_9HYPH</name>
<accession>N0BB45</accession>
<proteinExistence type="predicted"/>
<dbReference type="Proteomes" id="UP000005952">
    <property type="component" value="Chromosome"/>
</dbReference>
<comment type="cofactor">
    <cofactor evidence="1">
        <name>Ni(2+)</name>
        <dbReference type="ChEBI" id="CHEBI:49786"/>
    </cofactor>
</comment>
<feature type="binding site" evidence="1">
    <location>
        <position position="344"/>
    </location>
    <ligand>
        <name>Mg(2+)</name>
        <dbReference type="ChEBI" id="CHEBI:18420"/>
    </ligand>
</feature>
<dbReference type="KEGG" id="hdt:HYPDE_28328"/>
<reference evidence="2 3" key="1">
    <citation type="journal article" date="2013" name="Genome Announc.">
        <title>Genome sequences for three denitrifying bacterial strains isolated from a uranium- and nitrate-contaminated subsurface environment.</title>
        <authorList>
            <person name="Venkatramanan R."/>
            <person name="Prakash O."/>
            <person name="Woyke T."/>
            <person name="Chain P."/>
            <person name="Goodwin L.A."/>
            <person name="Watson D."/>
            <person name="Brooks S."/>
            <person name="Kostka J.E."/>
            <person name="Green S.J."/>
        </authorList>
    </citation>
    <scope>NUCLEOTIDE SEQUENCE [LARGE SCALE GENOMIC DNA]</scope>
    <source>
        <strain evidence="2 3">1NES1</strain>
    </source>
</reference>
<keyword evidence="3" id="KW-1185">Reference proteome</keyword>
<dbReference type="HOGENOM" id="CLU_054514_0_0_5"/>
<dbReference type="AlphaFoldDB" id="N0BB45"/>
<evidence type="ECO:0000256" key="1">
    <source>
        <dbReference type="PIRSR" id="PIRSR601501-1"/>
    </source>
</evidence>
<dbReference type="Gene3D" id="1.10.645.10">
    <property type="entry name" value="Cytochrome-c3 Hydrogenase, chain B"/>
    <property type="match status" value="1"/>
</dbReference>
<protein>
    <submittedName>
        <fullName evidence="2">Ni,Fe-hydrogenase I large subunit</fullName>
    </submittedName>
</protein>
<dbReference type="InterPro" id="IPR029014">
    <property type="entry name" value="NiFe-Hase_large"/>
</dbReference>
<feature type="binding site" evidence="1">
    <location>
        <position position="386"/>
    </location>
    <ligand>
        <name>Ni(2+)</name>
        <dbReference type="ChEBI" id="CHEBI:49786"/>
    </ligand>
</feature>
<keyword evidence="1" id="KW-0533">Nickel</keyword>
<dbReference type="GO" id="GO:0016151">
    <property type="term" value="F:nickel cation binding"/>
    <property type="evidence" value="ECO:0007669"/>
    <property type="project" value="InterPro"/>
</dbReference>
<dbReference type="InterPro" id="IPR050867">
    <property type="entry name" value="NiFe/NiFeSe_hydrgnase_LSU"/>
</dbReference>
<dbReference type="STRING" id="670307.HYPDE_28328"/>
<evidence type="ECO:0000313" key="2">
    <source>
        <dbReference type="EMBL" id="AGK57345.1"/>
    </source>
</evidence>
<keyword evidence="1" id="KW-0479">Metal-binding</keyword>
<organism evidence="2 3">
    <name type="scientific">Hyphomicrobium denitrificans 1NES1</name>
    <dbReference type="NCBI Taxonomy" id="670307"/>
    <lineage>
        <taxon>Bacteria</taxon>
        <taxon>Pseudomonadati</taxon>
        <taxon>Pseudomonadota</taxon>
        <taxon>Alphaproteobacteria</taxon>
        <taxon>Hyphomicrobiales</taxon>
        <taxon>Hyphomicrobiaceae</taxon>
        <taxon>Hyphomicrobium</taxon>
    </lineage>
</organism>
<dbReference type="eggNOG" id="COG0374">
    <property type="taxonomic scope" value="Bacteria"/>
</dbReference>
<evidence type="ECO:0000313" key="3">
    <source>
        <dbReference type="Proteomes" id="UP000005952"/>
    </source>
</evidence>
<sequence length="394" mass="42623">MGIEGRLMIDLRHSGDGTGRIAITSSRPLGLARAFVGRSADEAVLMLPMLFNVCAMAQGAAAAQACERALGIESDKTTDAVRRVLVLAETLREHLIRTVLDWPRFLGFEAGQSEMLAVMRPYEKLRRSLDPERRVLAIGGRARFDPASVLEAIEVLAQLVEAIIFGESLDAWRTRQSAEALTDWSEECATPSQRLVRTVLNRGWAEAGRATTQFLPHIEDGDLSALLLGDSAATFVAEPTWGGRPHETSALSRQADTALVRDVARMSGGNGLLTRIAARLVEVGCLPGVMRGLVEGVFRNEAGQPPTPAARERCGRGLAQVEAARGRLVHGVAIEDGIVRRYEVLAPTEWNFHADGAAAHGLAEIAGRQQDAREIADLFVTAVDPCVGYELRVH</sequence>
<dbReference type="SUPFAM" id="SSF56762">
    <property type="entry name" value="HydB/Nqo4-like"/>
    <property type="match status" value="1"/>
</dbReference>
<keyword evidence="1" id="KW-0460">Magnesium</keyword>
<dbReference type="PANTHER" id="PTHR42958:SF4">
    <property type="entry name" value="HYDROGENASE EXPRESSION_FORMATION PROTEIN HUPK"/>
    <property type="match status" value="1"/>
</dbReference>
<dbReference type="PANTHER" id="PTHR42958">
    <property type="entry name" value="HYDROGENASE-2 LARGE CHAIN"/>
    <property type="match status" value="1"/>
</dbReference>
<dbReference type="EMBL" id="CP005587">
    <property type="protein sequence ID" value="AGK57345.1"/>
    <property type="molecule type" value="Genomic_DNA"/>
</dbReference>
<dbReference type="InterPro" id="IPR001501">
    <property type="entry name" value="Ni-dep_hyd_lsu"/>
</dbReference>
<dbReference type="Pfam" id="PF00374">
    <property type="entry name" value="NiFeSe_Hases"/>
    <property type="match status" value="1"/>
</dbReference>